<dbReference type="RefSeq" id="WP_155336665.1">
    <property type="nucleotide sequence ID" value="NZ_BAAABN010000033.1"/>
</dbReference>
<keyword evidence="1" id="KW-0732">Signal</keyword>
<proteinExistence type="predicted"/>
<organism evidence="2 3">
    <name type="scientific">Acrocarpospora corrugata</name>
    <dbReference type="NCBI Taxonomy" id="35763"/>
    <lineage>
        <taxon>Bacteria</taxon>
        <taxon>Bacillati</taxon>
        <taxon>Actinomycetota</taxon>
        <taxon>Actinomycetes</taxon>
        <taxon>Streptosporangiales</taxon>
        <taxon>Streptosporangiaceae</taxon>
        <taxon>Acrocarpospora</taxon>
    </lineage>
</organism>
<reference evidence="2 3" key="1">
    <citation type="submission" date="2019-10" db="EMBL/GenBank/DDBJ databases">
        <title>Whole genome shotgun sequence of Acrocarpospora corrugata NBRC 13972.</title>
        <authorList>
            <person name="Ichikawa N."/>
            <person name="Kimura A."/>
            <person name="Kitahashi Y."/>
            <person name="Komaki H."/>
            <person name="Oguchi A."/>
        </authorList>
    </citation>
    <scope>NUCLEOTIDE SEQUENCE [LARGE SCALE GENOMIC DNA]</scope>
    <source>
        <strain evidence="2 3">NBRC 13972</strain>
    </source>
</reference>
<evidence type="ECO:0000256" key="1">
    <source>
        <dbReference type="SAM" id="SignalP"/>
    </source>
</evidence>
<dbReference type="EMBL" id="BLAD01000044">
    <property type="protein sequence ID" value="GES00313.1"/>
    <property type="molecule type" value="Genomic_DNA"/>
</dbReference>
<accession>A0A5M3VZ00</accession>
<comment type="caution">
    <text evidence="2">The sequence shown here is derived from an EMBL/GenBank/DDBJ whole genome shotgun (WGS) entry which is preliminary data.</text>
</comment>
<evidence type="ECO:0008006" key="4">
    <source>
        <dbReference type="Google" id="ProtNLM"/>
    </source>
</evidence>
<protein>
    <recommendedName>
        <fullName evidence="4">Ig-like domain-containing protein</fullName>
    </recommendedName>
</protein>
<gene>
    <name evidence="2" type="ORF">Acor_23760</name>
</gene>
<evidence type="ECO:0000313" key="3">
    <source>
        <dbReference type="Proteomes" id="UP000334990"/>
    </source>
</evidence>
<keyword evidence="3" id="KW-1185">Reference proteome</keyword>
<sequence>MRSSPRLWIARLAAMTAVALGASLAVALPAHAAIGTRPVEFVWTTLGPFQEGSATVGCNAGEKVISGGYLSQNLSPQVKFTASYPSSDTQWLVTAVNRSNITQEVHIRAICATGVTGYARAFSPFGTVGSGSFGDATAQCASGKIALGGGFIFARDERLVVNASRLSATNTWQTRVYNGATATANPQAAVTCTSLTGQFTLLSGVQANTGQSGFFFSKCATGITTGGGFRFIGGDSSSTVVTATIPTSPGWKLNFNNQTGTNRVIEQSLVCFP</sequence>
<dbReference type="Proteomes" id="UP000334990">
    <property type="component" value="Unassembled WGS sequence"/>
</dbReference>
<dbReference type="AlphaFoldDB" id="A0A5M3VZ00"/>
<feature type="chain" id="PRO_5024296818" description="Ig-like domain-containing protein" evidence="1">
    <location>
        <begin position="33"/>
        <end position="273"/>
    </location>
</feature>
<feature type="signal peptide" evidence="1">
    <location>
        <begin position="1"/>
        <end position="32"/>
    </location>
</feature>
<name>A0A5M3VZ00_9ACTN</name>
<evidence type="ECO:0000313" key="2">
    <source>
        <dbReference type="EMBL" id="GES00313.1"/>
    </source>
</evidence>